<reference evidence="5 8" key="3">
    <citation type="submission" date="2020-10" db="EMBL/GenBank/DDBJ databases">
        <title>Ca. Dormibacterota MAGs.</title>
        <authorList>
            <person name="Montgomery K."/>
        </authorList>
    </citation>
    <scope>NUCLEOTIDE SEQUENCE [LARGE SCALE GENOMIC DNA]</scope>
    <source>
        <strain evidence="5">SC8812_S17_18</strain>
    </source>
</reference>
<dbReference type="EMBL" id="JAEKNS010000069">
    <property type="protein sequence ID" value="MBJ7594459.1"/>
    <property type="molecule type" value="Genomic_DNA"/>
</dbReference>
<dbReference type="Gene3D" id="1.10.10.10">
    <property type="entry name" value="Winged helix-like DNA-binding domain superfamily/Winged helix DNA-binding domain"/>
    <property type="match status" value="2"/>
</dbReference>
<dbReference type="PIRSF" id="PIRSF019345">
    <property type="entry name" value="ScpB"/>
    <property type="match status" value="1"/>
</dbReference>
<dbReference type="GO" id="GO:0051301">
    <property type="term" value="P:cell division"/>
    <property type="evidence" value="ECO:0007669"/>
    <property type="project" value="UniProtKB-KW"/>
</dbReference>
<evidence type="ECO:0000256" key="1">
    <source>
        <dbReference type="ARBA" id="ARBA00022490"/>
    </source>
</evidence>
<evidence type="ECO:0000256" key="4">
    <source>
        <dbReference type="ARBA" id="ARBA00023306"/>
    </source>
</evidence>
<sequence>MALEAVCFSLNRPVTLAEVAGILGRTPGAVGAAAEALAGQLRGRGLMVQRHGDQLQLVTRPETAWAVQRALQPERPTRLSRPALETLAIVAYRQPLTRAGIEAIRGVNCEAVLESLERRGLIAEVDRQDTPGRPRLFGTTLRFLQIVGLERIDDLPPLGGDEVLAPLAAAHDGGAAP</sequence>
<accession>A0A934JV21</accession>
<reference evidence="6" key="2">
    <citation type="submission" date="2018-05" db="EMBL/GenBank/DDBJ databases">
        <authorList>
            <person name="Ferrari B."/>
        </authorList>
    </citation>
    <scope>NUCLEOTIDE SEQUENCE</scope>
    <source>
        <strain evidence="6">RRmetagenome_bin12</strain>
    </source>
</reference>
<dbReference type="Proteomes" id="UP000248724">
    <property type="component" value="Unassembled WGS sequence"/>
</dbReference>
<keyword evidence="3" id="KW-0159">Chromosome partition</keyword>
<dbReference type="Pfam" id="PF04079">
    <property type="entry name" value="SMC_ScpB"/>
    <property type="match status" value="1"/>
</dbReference>
<dbReference type="PANTHER" id="PTHR34298">
    <property type="entry name" value="SEGREGATION AND CONDENSATION PROTEIN B"/>
    <property type="match status" value="1"/>
</dbReference>
<evidence type="ECO:0000313" key="5">
    <source>
        <dbReference type="EMBL" id="MBJ7594459.1"/>
    </source>
</evidence>
<reference evidence="6 7" key="1">
    <citation type="journal article" date="2017" name="Nature">
        <title>Atmospheric trace gases support primary production in Antarctic desert surface soil.</title>
        <authorList>
            <person name="Ji M."/>
            <person name="Greening C."/>
            <person name="Vanwonterghem I."/>
            <person name="Carere C.R."/>
            <person name="Bay S.K."/>
            <person name="Steen J.A."/>
            <person name="Montgomery K."/>
            <person name="Lines T."/>
            <person name="Beardall J."/>
            <person name="van Dorst J."/>
            <person name="Snape I."/>
            <person name="Stott M.B."/>
            <person name="Hugenholtz P."/>
            <person name="Ferrari B.C."/>
        </authorList>
    </citation>
    <scope>NUCLEOTIDE SEQUENCE [LARGE SCALE GENOMIC DNA]</scope>
    <source>
        <strain evidence="6">RRmetagenome_bin12</strain>
    </source>
</reference>
<dbReference type="GO" id="GO:0051304">
    <property type="term" value="P:chromosome separation"/>
    <property type="evidence" value="ECO:0007669"/>
    <property type="project" value="InterPro"/>
</dbReference>
<dbReference type="NCBIfam" id="TIGR00281">
    <property type="entry name" value="SMC-Scp complex subunit ScpB"/>
    <property type="match status" value="1"/>
</dbReference>
<comment type="caution">
    <text evidence="6">The sequence shown here is derived from an EMBL/GenBank/DDBJ whole genome shotgun (WGS) entry which is preliminary data.</text>
</comment>
<evidence type="ECO:0000313" key="6">
    <source>
        <dbReference type="EMBL" id="PZR78176.1"/>
    </source>
</evidence>
<accession>A0A2W5Z624</accession>
<protein>
    <submittedName>
        <fullName evidence="6">SMC-Scp complex subunit ScpB</fullName>
    </submittedName>
</protein>
<dbReference type="AlphaFoldDB" id="A0A2W5Z624"/>
<name>A0A2W5Z624_9BACT</name>
<dbReference type="InterPro" id="IPR036390">
    <property type="entry name" value="WH_DNA-bd_sf"/>
</dbReference>
<proteinExistence type="predicted"/>
<dbReference type="SUPFAM" id="SSF46785">
    <property type="entry name" value="Winged helix' DNA-binding domain"/>
    <property type="match status" value="2"/>
</dbReference>
<evidence type="ECO:0000313" key="8">
    <source>
        <dbReference type="Proteomes" id="UP000606991"/>
    </source>
</evidence>
<dbReference type="InterPro" id="IPR005234">
    <property type="entry name" value="ScpB_csome_segregation"/>
</dbReference>
<dbReference type="Proteomes" id="UP000606991">
    <property type="component" value="Unassembled WGS sequence"/>
</dbReference>
<evidence type="ECO:0000313" key="7">
    <source>
        <dbReference type="Proteomes" id="UP000248724"/>
    </source>
</evidence>
<keyword evidence="2" id="KW-0132">Cell division</keyword>
<dbReference type="PANTHER" id="PTHR34298:SF2">
    <property type="entry name" value="SEGREGATION AND CONDENSATION PROTEIN B"/>
    <property type="match status" value="1"/>
</dbReference>
<organism evidence="6 7">
    <name type="scientific">Candidatus Aeolococcus gillhamiae</name>
    <dbReference type="NCBI Taxonomy" id="3127015"/>
    <lineage>
        <taxon>Bacteria</taxon>
        <taxon>Bacillati</taxon>
        <taxon>Candidatus Dormiibacterota</taxon>
        <taxon>Candidatus Dormibacteria</taxon>
        <taxon>Candidatus Aeolococcales</taxon>
        <taxon>Candidatus Aeolococcaceae</taxon>
        <taxon>Candidatus Aeolococcus</taxon>
    </lineage>
</organism>
<dbReference type="InterPro" id="IPR036388">
    <property type="entry name" value="WH-like_DNA-bd_sf"/>
</dbReference>
<evidence type="ECO:0000256" key="3">
    <source>
        <dbReference type="ARBA" id="ARBA00022829"/>
    </source>
</evidence>
<keyword evidence="4" id="KW-0131">Cell cycle</keyword>
<evidence type="ECO:0000256" key="2">
    <source>
        <dbReference type="ARBA" id="ARBA00022618"/>
    </source>
</evidence>
<keyword evidence="1" id="KW-0963">Cytoplasm</keyword>
<gene>
    <name evidence="6" type="primary">scpB</name>
    <name evidence="6" type="ORF">DLM65_13720</name>
    <name evidence="5" type="ORF">JF886_06270</name>
</gene>
<dbReference type="EMBL" id="QHBU01000268">
    <property type="protein sequence ID" value="PZR78176.1"/>
    <property type="molecule type" value="Genomic_DNA"/>
</dbReference>